<evidence type="ECO:0000256" key="1">
    <source>
        <dbReference type="PROSITE-ProRule" id="PRU00290"/>
    </source>
</evidence>
<dbReference type="GO" id="GO:0016020">
    <property type="term" value="C:membrane"/>
    <property type="evidence" value="ECO:0007669"/>
    <property type="project" value="InterPro"/>
</dbReference>
<evidence type="ECO:0000256" key="2">
    <source>
        <dbReference type="SAM" id="MobiDB-lite"/>
    </source>
</evidence>
<name>A0AA85F1L1_9TREM</name>
<dbReference type="GO" id="GO:0016192">
    <property type="term" value="P:vesicle-mediated transport"/>
    <property type="evidence" value="ECO:0007669"/>
    <property type="project" value="InterPro"/>
</dbReference>
<proteinExistence type="predicted"/>
<sequence length="150" mass="17624">MQALAWNPEGQGRRGRPKNTLRQEKETDMGRMNNSWKGLEWKAQDREPCMNNQYNYQADDRIRQQQAKVQEVVGIMKDNVNLVLERETRLAEIDTRADELQVQSKQFQAVAGRVRRKYFWQNMKMWFVMGGLAVVIVVVIIVWSVSNKHS</sequence>
<dbReference type="PANTHER" id="PTHR45701">
    <property type="entry name" value="SYNAPTOBREVIN FAMILY MEMBER"/>
    <property type="match status" value="1"/>
</dbReference>
<dbReference type="Gene3D" id="1.20.5.110">
    <property type="match status" value="1"/>
</dbReference>
<evidence type="ECO:0000259" key="4">
    <source>
        <dbReference type="PROSITE" id="PS50892"/>
    </source>
</evidence>
<keyword evidence="5" id="KW-1185">Reference proteome</keyword>
<keyword evidence="1" id="KW-0175">Coiled coil</keyword>
<feature type="region of interest" description="Disordered" evidence="2">
    <location>
        <begin position="1"/>
        <end position="37"/>
    </location>
</feature>
<accession>A0AA85F1L1</accession>
<evidence type="ECO:0000313" key="5">
    <source>
        <dbReference type="Proteomes" id="UP000050792"/>
    </source>
</evidence>
<dbReference type="InterPro" id="IPR001388">
    <property type="entry name" value="Synaptobrevin-like"/>
</dbReference>
<dbReference type="Proteomes" id="UP000050792">
    <property type="component" value="Unassembled WGS sequence"/>
</dbReference>
<organism evidence="5 6">
    <name type="scientific">Schistosoma rodhaini</name>
    <dbReference type="NCBI Taxonomy" id="6188"/>
    <lineage>
        <taxon>Eukaryota</taxon>
        <taxon>Metazoa</taxon>
        <taxon>Spiralia</taxon>
        <taxon>Lophotrochozoa</taxon>
        <taxon>Platyhelminthes</taxon>
        <taxon>Trematoda</taxon>
        <taxon>Digenea</taxon>
        <taxon>Strigeidida</taxon>
        <taxon>Schistosomatoidea</taxon>
        <taxon>Schistosomatidae</taxon>
        <taxon>Schistosoma</taxon>
    </lineage>
</organism>
<dbReference type="InterPro" id="IPR042855">
    <property type="entry name" value="V_SNARE_CC"/>
</dbReference>
<evidence type="ECO:0000313" key="6">
    <source>
        <dbReference type="WBParaSite" id="SRDH1_31360.1"/>
    </source>
</evidence>
<keyword evidence="3" id="KW-1133">Transmembrane helix</keyword>
<keyword evidence="3" id="KW-0472">Membrane</keyword>
<dbReference type="SUPFAM" id="SSF58038">
    <property type="entry name" value="SNARE fusion complex"/>
    <property type="match status" value="1"/>
</dbReference>
<reference evidence="5" key="1">
    <citation type="submission" date="2022-06" db="EMBL/GenBank/DDBJ databases">
        <authorList>
            <person name="Berger JAMES D."/>
            <person name="Berger JAMES D."/>
        </authorList>
    </citation>
    <scope>NUCLEOTIDE SEQUENCE [LARGE SCALE GENOMIC DNA]</scope>
</reference>
<dbReference type="WBParaSite" id="SRDH1_31360.1">
    <property type="protein sequence ID" value="SRDH1_31360.1"/>
    <property type="gene ID" value="SRDH1_31360"/>
</dbReference>
<feature type="transmembrane region" description="Helical" evidence="3">
    <location>
        <begin position="125"/>
        <end position="145"/>
    </location>
</feature>
<feature type="domain" description="V-SNARE coiled-coil homology" evidence="4">
    <location>
        <begin position="61"/>
        <end position="121"/>
    </location>
</feature>
<evidence type="ECO:0000256" key="3">
    <source>
        <dbReference type="SAM" id="Phobius"/>
    </source>
</evidence>
<dbReference type="PROSITE" id="PS50892">
    <property type="entry name" value="V_SNARE"/>
    <property type="match status" value="1"/>
</dbReference>
<dbReference type="PRINTS" id="PR00219">
    <property type="entry name" value="SYNAPTOBREVN"/>
</dbReference>
<protein>
    <recommendedName>
        <fullName evidence="4">V-SNARE coiled-coil homology domain-containing protein</fullName>
    </recommendedName>
</protein>
<dbReference type="Pfam" id="PF00957">
    <property type="entry name" value="Synaptobrevin"/>
    <property type="match status" value="1"/>
</dbReference>
<dbReference type="AlphaFoldDB" id="A0AA85F1L1"/>
<keyword evidence="3" id="KW-0812">Transmembrane</keyword>
<dbReference type="InterPro" id="IPR016444">
    <property type="entry name" value="Synaptobrevin/VAMP"/>
</dbReference>
<reference evidence="6" key="2">
    <citation type="submission" date="2023-11" db="UniProtKB">
        <authorList>
            <consortium name="WormBaseParasite"/>
        </authorList>
    </citation>
    <scope>IDENTIFICATION</scope>
</reference>